<dbReference type="Proteomes" id="UP001266357">
    <property type="component" value="Unassembled WGS sequence"/>
</dbReference>
<proteinExistence type="predicted"/>
<comment type="caution">
    <text evidence="1">The sequence shown here is derived from an EMBL/GenBank/DDBJ whole genome shotgun (WGS) entry which is preliminary data.</text>
</comment>
<protein>
    <recommendedName>
        <fullName evidence="3">DUF2442 domain-containing protein</fullName>
    </recommendedName>
</protein>
<reference evidence="1 2" key="1">
    <citation type="submission" date="2023-09" db="EMBL/GenBank/DDBJ databases">
        <authorList>
            <person name="Rey-Velasco X."/>
        </authorList>
    </citation>
    <scope>NUCLEOTIDE SEQUENCE [LARGE SCALE GENOMIC DNA]</scope>
    <source>
        <strain evidence="1 2">W431</strain>
    </source>
</reference>
<evidence type="ECO:0000313" key="1">
    <source>
        <dbReference type="EMBL" id="MDT0602215.1"/>
    </source>
</evidence>
<organism evidence="1 2">
    <name type="scientific">Thalassotalea castellviae</name>
    <dbReference type="NCBI Taxonomy" id="3075612"/>
    <lineage>
        <taxon>Bacteria</taxon>
        <taxon>Pseudomonadati</taxon>
        <taxon>Pseudomonadota</taxon>
        <taxon>Gammaproteobacteria</taxon>
        <taxon>Alteromonadales</taxon>
        <taxon>Colwelliaceae</taxon>
        <taxon>Thalassotalea</taxon>
    </lineage>
</organism>
<sequence>MRFPLFKGLFGCRISLIKKGQQTRFDQLDNNDQLKLLFAGQGEDWPDSIILRSNQFNLTTSTEDESLF</sequence>
<dbReference type="RefSeq" id="WP_311576033.1">
    <property type="nucleotide sequence ID" value="NZ_JAVRIF010000001.1"/>
</dbReference>
<keyword evidence="2" id="KW-1185">Reference proteome</keyword>
<name>A0ABU2ZWA3_9GAMM</name>
<gene>
    <name evidence="1" type="ORF">RM573_01245</name>
</gene>
<dbReference type="EMBL" id="JAVRIF010000001">
    <property type="protein sequence ID" value="MDT0602215.1"/>
    <property type="molecule type" value="Genomic_DNA"/>
</dbReference>
<evidence type="ECO:0008006" key="3">
    <source>
        <dbReference type="Google" id="ProtNLM"/>
    </source>
</evidence>
<accession>A0ABU2ZWA3</accession>
<evidence type="ECO:0000313" key="2">
    <source>
        <dbReference type="Proteomes" id="UP001266357"/>
    </source>
</evidence>